<dbReference type="InterPro" id="IPR035451">
    <property type="entry name" value="Ada-like_dom_sf"/>
</dbReference>
<dbReference type="EMBL" id="BK015536">
    <property type="protein sequence ID" value="DAE11751.1"/>
    <property type="molecule type" value="Genomic_DNA"/>
</dbReference>
<dbReference type="Gene3D" id="3.40.10.10">
    <property type="entry name" value="DNA Methylphosphotriester Repair Domain"/>
    <property type="match status" value="1"/>
</dbReference>
<accession>A0A8S5PXK1</accession>
<sequence>MQKSKWLPIVTAFFLCFAACSMLNEALAAYVVHGNYKSRIYHNVRCRYFNCKACTVVFQSAEEARANGYRACKVCGG</sequence>
<dbReference type="SUPFAM" id="SSF57884">
    <property type="entry name" value="Ada DNA repair protein, N-terminal domain (N-Ada 10)"/>
    <property type="match status" value="1"/>
</dbReference>
<protein>
    <submittedName>
        <fullName evidence="1">Metal binding domain of Ada</fullName>
    </submittedName>
</protein>
<organism evidence="1">
    <name type="scientific">Podoviridae sp. ctIlO27</name>
    <dbReference type="NCBI Taxonomy" id="2825238"/>
    <lineage>
        <taxon>Viruses</taxon>
        <taxon>Duplodnaviria</taxon>
        <taxon>Heunggongvirae</taxon>
        <taxon>Uroviricota</taxon>
        <taxon>Caudoviricetes</taxon>
    </lineage>
</organism>
<name>A0A8S5PXK1_9CAUD</name>
<reference evidence="1" key="1">
    <citation type="journal article" date="2021" name="Proc. Natl. Acad. Sci. U.S.A.">
        <title>A Catalog of Tens of Thousands of Viruses from Human Metagenomes Reveals Hidden Associations with Chronic Diseases.</title>
        <authorList>
            <person name="Tisza M.J."/>
            <person name="Buck C.B."/>
        </authorList>
    </citation>
    <scope>NUCLEOTIDE SEQUENCE</scope>
    <source>
        <strain evidence="1">CtIlO27</strain>
    </source>
</reference>
<evidence type="ECO:0000313" key="1">
    <source>
        <dbReference type="EMBL" id="DAE11751.1"/>
    </source>
</evidence>
<proteinExistence type="predicted"/>